<organism evidence="1 2">
    <name type="scientific">Nicotiana attenuata</name>
    <name type="common">Coyote tobacco</name>
    <dbReference type="NCBI Taxonomy" id="49451"/>
    <lineage>
        <taxon>Eukaryota</taxon>
        <taxon>Viridiplantae</taxon>
        <taxon>Streptophyta</taxon>
        <taxon>Embryophyta</taxon>
        <taxon>Tracheophyta</taxon>
        <taxon>Spermatophyta</taxon>
        <taxon>Magnoliopsida</taxon>
        <taxon>eudicotyledons</taxon>
        <taxon>Gunneridae</taxon>
        <taxon>Pentapetalae</taxon>
        <taxon>asterids</taxon>
        <taxon>lamiids</taxon>
        <taxon>Solanales</taxon>
        <taxon>Solanaceae</taxon>
        <taxon>Nicotianoideae</taxon>
        <taxon>Nicotianeae</taxon>
        <taxon>Nicotiana</taxon>
    </lineage>
</organism>
<dbReference type="AlphaFoldDB" id="A0A314KXZ8"/>
<proteinExistence type="predicted"/>
<evidence type="ECO:0000313" key="2">
    <source>
        <dbReference type="Proteomes" id="UP000187609"/>
    </source>
</evidence>
<protein>
    <submittedName>
        <fullName evidence="1">Uncharacterized protein</fullName>
    </submittedName>
</protein>
<comment type="caution">
    <text evidence="1">The sequence shown here is derived from an EMBL/GenBank/DDBJ whole genome shotgun (WGS) entry which is preliminary data.</text>
</comment>
<dbReference type="EMBL" id="MJEQ01000758">
    <property type="protein sequence ID" value="OIT34153.1"/>
    <property type="molecule type" value="Genomic_DNA"/>
</dbReference>
<dbReference type="Gramene" id="OIT34153">
    <property type="protein sequence ID" value="OIT34153"/>
    <property type="gene ID" value="A4A49_26629"/>
</dbReference>
<name>A0A314KXZ8_NICAT</name>
<sequence>MIDKGPPKPSRDVPAKTALARIFTVVNPVVQTYDNQKLFKAATGLSTKVQIGDRVEATAEIGNVKDDVVDGNRGSAGVEQSLQVPCGDAVTGKQSIMVVSNLEPTAPLNVISDRAVVVGSTDATGIVGVQDGKEFDRVALVVDEKGQNMVNQAAFATSKAGIVSLEVGARSVKLTNTDCATKGANIKGDNGFSDKGDGYEGLQSSRSNCKDIGLMNVANVWKMERMMMVRNWNWWMERQPQNLEKTVHQLM</sequence>
<accession>A0A314KXZ8</accession>
<dbReference type="Proteomes" id="UP000187609">
    <property type="component" value="Unassembled WGS sequence"/>
</dbReference>
<reference evidence="1" key="1">
    <citation type="submission" date="2016-11" db="EMBL/GenBank/DDBJ databases">
        <title>The genome of Nicotiana attenuata.</title>
        <authorList>
            <person name="Xu S."/>
            <person name="Brockmoeller T."/>
            <person name="Gaquerel E."/>
            <person name="Navarro A."/>
            <person name="Kuhl H."/>
            <person name="Gase K."/>
            <person name="Ling Z."/>
            <person name="Zhou W."/>
            <person name="Kreitzer C."/>
            <person name="Stanke M."/>
            <person name="Tang H."/>
            <person name="Lyons E."/>
            <person name="Pandey P."/>
            <person name="Pandey S.P."/>
            <person name="Timmermann B."/>
            <person name="Baldwin I.T."/>
        </authorList>
    </citation>
    <scope>NUCLEOTIDE SEQUENCE [LARGE SCALE GENOMIC DNA]</scope>
    <source>
        <strain evidence="1">UT</strain>
    </source>
</reference>
<keyword evidence="2" id="KW-1185">Reference proteome</keyword>
<gene>
    <name evidence="1" type="ORF">A4A49_26629</name>
</gene>
<evidence type="ECO:0000313" key="1">
    <source>
        <dbReference type="EMBL" id="OIT34153.1"/>
    </source>
</evidence>